<feature type="repeat" description="ANK" evidence="3">
    <location>
        <begin position="72"/>
        <end position="104"/>
    </location>
</feature>
<organism evidence="6">
    <name type="scientific">Aureococcus anophagefferens</name>
    <name type="common">Harmful bloom alga</name>
    <dbReference type="NCBI Taxonomy" id="44056"/>
    <lineage>
        <taxon>Eukaryota</taxon>
        <taxon>Sar</taxon>
        <taxon>Stramenopiles</taxon>
        <taxon>Ochrophyta</taxon>
        <taxon>Pelagophyceae</taxon>
        <taxon>Pelagomonadales</taxon>
        <taxon>Pelagomonadaceae</taxon>
        <taxon>Aureococcus</taxon>
    </lineage>
</organism>
<feature type="signal peptide" evidence="4">
    <location>
        <begin position="1"/>
        <end position="20"/>
    </location>
</feature>
<dbReference type="RefSeq" id="XP_009043353.1">
    <property type="nucleotide sequence ID" value="XM_009045105.1"/>
</dbReference>
<keyword evidence="4" id="KW-0732">Signal</keyword>
<evidence type="ECO:0000256" key="1">
    <source>
        <dbReference type="ARBA" id="ARBA00022737"/>
    </source>
</evidence>
<dbReference type="PANTHER" id="PTHR24198:SF165">
    <property type="entry name" value="ANKYRIN REPEAT-CONTAINING PROTEIN-RELATED"/>
    <property type="match status" value="1"/>
</dbReference>
<dbReference type="SMART" id="SM00248">
    <property type="entry name" value="ANK"/>
    <property type="match status" value="3"/>
</dbReference>
<gene>
    <name evidence="5" type="ORF">AURANDRAFT_69338</name>
</gene>
<dbReference type="OrthoDB" id="42967at2759"/>
<dbReference type="Gene3D" id="1.25.40.20">
    <property type="entry name" value="Ankyrin repeat-containing domain"/>
    <property type="match status" value="1"/>
</dbReference>
<evidence type="ECO:0000313" key="6">
    <source>
        <dbReference type="Proteomes" id="UP000002729"/>
    </source>
</evidence>
<proteinExistence type="predicted"/>
<evidence type="ECO:0000313" key="5">
    <source>
        <dbReference type="EMBL" id="EGB01948.1"/>
    </source>
</evidence>
<dbReference type="EMBL" id="GL833974">
    <property type="protein sequence ID" value="EGB01948.1"/>
    <property type="molecule type" value="Genomic_DNA"/>
</dbReference>
<dbReference type="Proteomes" id="UP000002729">
    <property type="component" value="Unassembled WGS sequence"/>
</dbReference>
<dbReference type="eggNOG" id="ENOG502SEKI">
    <property type="taxonomic scope" value="Eukaryota"/>
</dbReference>
<dbReference type="InterPro" id="IPR036770">
    <property type="entry name" value="Ankyrin_rpt-contain_sf"/>
</dbReference>
<evidence type="ECO:0000256" key="3">
    <source>
        <dbReference type="PROSITE-ProRule" id="PRU00023"/>
    </source>
</evidence>
<reference evidence="5 6" key="1">
    <citation type="journal article" date="2011" name="Proc. Natl. Acad. Sci. U.S.A.">
        <title>Niche of harmful alga Aureococcus anophagefferens revealed through ecogenomics.</title>
        <authorList>
            <person name="Gobler C.J."/>
            <person name="Berry D.L."/>
            <person name="Dyhrman S.T."/>
            <person name="Wilhelm S.W."/>
            <person name="Salamov A."/>
            <person name="Lobanov A.V."/>
            <person name="Zhang Y."/>
            <person name="Collier J.L."/>
            <person name="Wurch L.L."/>
            <person name="Kustka A.B."/>
            <person name="Dill B.D."/>
            <person name="Shah M."/>
            <person name="VerBerkmoes N.C."/>
            <person name="Kuo A."/>
            <person name="Terry A."/>
            <person name="Pangilinan J."/>
            <person name="Lindquist E.A."/>
            <person name="Lucas S."/>
            <person name="Paulsen I.T."/>
            <person name="Hattenrath-Lehmann T.K."/>
            <person name="Talmage S.C."/>
            <person name="Walker E.A."/>
            <person name="Koch F."/>
            <person name="Burson A.M."/>
            <person name="Marcoval M.A."/>
            <person name="Tang Y.Z."/>
            <person name="Lecleir G.R."/>
            <person name="Coyne K.J."/>
            <person name="Berg G.M."/>
            <person name="Bertrand E.M."/>
            <person name="Saito M.A."/>
            <person name="Gladyshev V.N."/>
            <person name="Grigoriev I.V."/>
        </authorList>
    </citation>
    <scope>NUCLEOTIDE SEQUENCE [LARGE SCALE GENOMIC DNA]</scope>
    <source>
        <strain evidence="6">CCMP 1984</strain>
    </source>
</reference>
<dbReference type="PROSITE" id="PS50297">
    <property type="entry name" value="ANK_REP_REGION"/>
    <property type="match status" value="1"/>
</dbReference>
<keyword evidence="1" id="KW-0677">Repeat</keyword>
<evidence type="ECO:0000256" key="4">
    <source>
        <dbReference type="SAM" id="SignalP"/>
    </source>
</evidence>
<dbReference type="KEGG" id="aaf:AURANDRAFT_69338"/>
<dbReference type="AlphaFoldDB" id="F0YSG1"/>
<dbReference type="InParanoid" id="F0YSG1"/>
<feature type="chain" id="PRO_5003264799" evidence="4">
    <location>
        <begin position="21"/>
        <end position="196"/>
    </location>
</feature>
<keyword evidence="2 3" id="KW-0040">ANK repeat</keyword>
<name>F0YSG1_AURAN</name>
<dbReference type="GeneID" id="20227429"/>
<sequence length="196" mass="20359">MMGAFARLVVAALCVYGSSSEDASAFAGEGGDDRGGLREVDYALIAAAAEGDAAMARRVLEAGADARAATEDGETALHTCGISGSADVARLLLAAGADPDARVTAPRGLKMTPLTWFAYGLHEAGARALLDGGATLNLVVDDERGDRLTALDIASRLTEGHELVALFRTRGGKRYEELDNVEREAYTVGGDVAPFE</sequence>
<dbReference type="Pfam" id="PF12796">
    <property type="entry name" value="Ank_2"/>
    <property type="match status" value="1"/>
</dbReference>
<protein>
    <submittedName>
        <fullName evidence="5">Uncharacterized protein</fullName>
    </submittedName>
</protein>
<accession>F0YSG1</accession>
<dbReference type="PANTHER" id="PTHR24198">
    <property type="entry name" value="ANKYRIN REPEAT AND PROTEIN KINASE DOMAIN-CONTAINING PROTEIN"/>
    <property type="match status" value="1"/>
</dbReference>
<dbReference type="InterPro" id="IPR002110">
    <property type="entry name" value="Ankyrin_rpt"/>
</dbReference>
<dbReference type="PROSITE" id="PS50088">
    <property type="entry name" value="ANK_REPEAT"/>
    <property type="match status" value="1"/>
</dbReference>
<keyword evidence="6" id="KW-1185">Reference proteome</keyword>
<dbReference type="SUPFAM" id="SSF48403">
    <property type="entry name" value="Ankyrin repeat"/>
    <property type="match status" value="1"/>
</dbReference>
<evidence type="ECO:0000256" key="2">
    <source>
        <dbReference type="ARBA" id="ARBA00023043"/>
    </source>
</evidence>